<name>A0ACC5U6P7_9FLAO</name>
<reference evidence="1" key="1">
    <citation type="submission" date="2021-05" db="EMBL/GenBank/DDBJ databases">
        <title>Draft genomes of bacteria isolated from model marine particles.</title>
        <authorList>
            <person name="Datta M.S."/>
            <person name="Schwartzman J.A."/>
            <person name="Enke T.N."/>
            <person name="Saavedra J."/>
            <person name="Cermak N."/>
            <person name="Cordero O.X."/>
        </authorList>
    </citation>
    <scope>NUCLEOTIDE SEQUENCE</scope>
    <source>
        <strain evidence="1">I2M19</strain>
    </source>
</reference>
<protein>
    <submittedName>
        <fullName evidence="1">KAP family NTPase</fullName>
    </submittedName>
</protein>
<accession>A0ACC5U6P7</accession>
<sequence>MNSENIASIVVEYIETQNTQYALLLNGGWGTGKTFFWKDTLLPLIQQKNLDTIYISLNGIKTIDALQKQLFFKLIPYFDKAQNKTLKALATISGNLIKSASKAFIKVDPSDLFQGIGVDNFDFSKKFICFDDLERCRIPMKELLGFINGFVEHKNLKCLILADEDKIFETDENQKTNYYSIKEKVIGRVLNYKPELKSVIPQLFNKYENDKAFLSFLKKNENYIFRIFDEQKEDNIRIISFFLDSLQNVLKCVIDIEDELKKELLFLTAILSIEFKRGFLKSNESHDYKGLGNTTYFWYQEVESDRLRVNILGKKEEPEKEKTYAETFYLKYVSNRLEDYHFYESAYTYVLSGYLNVDKLSKELEKRKPEQPTKEQEAFSNLMSYNFRKFTDDEFATYTADVLKYLEEGAYSMYSYEQLSGFYHFFAEKGLIDYTNDEIEKKLFTGIQIASKKNEIDRRFYDNMIHFEVSNPIVQPIRDKIIELHTALNKELVKEESNQLIEVLTKEEYEKLDELFKDKKFNKDFIAYLDGQVLFQALNKNTNQFLTLFRNEIKERYKHTNVKMFYPDDYECLYQLHLAIQKHLNENEIPTLRKFLWEELETLLDNTCEALKKDDAELGTAFKS</sequence>
<dbReference type="EMBL" id="JAHKPD010000008">
    <property type="protein sequence ID" value="MBU2949993.1"/>
    <property type="molecule type" value="Genomic_DNA"/>
</dbReference>
<evidence type="ECO:0000313" key="1">
    <source>
        <dbReference type="EMBL" id="MBU2949993.1"/>
    </source>
</evidence>
<proteinExistence type="predicted"/>
<gene>
    <name evidence="1" type="ORF">KO493_04700</name>
</gene>
<comment type="caution">
    <text evidence="1">The sequence shown here is derived from an EMBL/GenBank/DDBJ whole genome shotgun (WGS) entry which is preliminary data.</text>
</comment>
<keyword evidence="2" id="KW-1185">Reference proteome</keyword>
<evidence type="ECO:0000313" key="2">
    <source>
        <dbReference type="Proteomes" id="UP001647509"/>
    </source>
</evidence>
<organism evidence="1 2">
    <name type="scientific">Pseudotamlana agarivorans</name>
    <dbReference type="NCBI Taxonomy" id="481183"/>
    <lineage>
        <taxon>Bacteria</taxon>
        <taxon>Pseudomonadati</taxon>
        <taxon>Bacteroidota</taxon>
        <taxon>Flavobacteriia</taxon>
        <taxon>Flavobacteriales</taxon>
        <taxon>Flavobacteriaceae</taxon>
        <taxon>Pseudotamlana</taxon>
    </lineage>
</organism>
<dbReference type="Proteomes" id="UP001647509">
    <property type="component" value="Unassembled WGS sequence"/>
</dbReference>